<evidence type="ECO:0000256" key="5">
    <source>
        <dbReference type="ARBA" id="ARBA00023239"/>
    </source>
</evidence>
<dbReference type="InParanoid" id="J0WNF2"/>
<evidence type="ECO:0000313" key="8">
    <source>
        <dbReference type="EMBL" id="EJD33910.1"/>
    </source>
</evidence>
<evidence type="ECO:0000256" key="4">
    <source>
        <dbReference type="ARBA" id="ARBA00023027"/>
    </source>
</evidence>
<dbReference type="SUPFAM" id="SSF56796">
    <property type="entry name" value="Dehydroquinate synthase-like"/>
    <property type="match status" value="1"/>
</dbReference>
<dbReference type="eggNOG" id="KOG0692">
    <property type="taxonomic scope" value="Eukaryota"/>
</dbReference>
<dbReference type="InterPro" id="IPR056179">
    <property type="entry name" value="DHQS_C"/>
</dbReference>
<dbReference type="InterPro" id="IPR035872">
    <property type="entry name" value="EEVS-like"/>
</dbReference>
<dbReference type="PANTHER" id="PTHR43622">
    <property type="entry name" value="3-DEHYDROQUINATE SYNTHASE"/>
    <property type="match status" value="1"/>
</dbReference>
<gene>
    <name evidence="8" type="ORF">AURDEDRAFT_177030</name>
</gene>
<feature type="domain" description="3-dehydroquinate synthase C-terminal" evidence="7">
    <location>
        <begin position="113"/>
        <end position="249"/>
    </location>
</feature>
<keyword evidence="2" id="KW-0479">Metal-binding</keyword>
<dbReference type="FunFam" id="1.20.1090.10:FF:000015">
    <property type="entry name" value="3-dehydroquinate synthase protein"/>
    <property type="match status" value="1"/>
</dbReference>
<comment type="cofactor">
    <cofactor evidence="1">
        <name>NAD(+)</name>
        <dbReference type="ChEBI" id="CHEBI:57540"/>
    </cofactor>
</comment>
<dbReference type="GO" id="GO:0046872">
    <property type="term" value="F:metal ion binding"/>
    <property type="evidence" value="ECO:0007669"/>
    <property type="project" value="UniProtKB-KW"/>
</dbReference>
<evidence type="ECO:0000256" key="3">
    <source>
        <dbReference type="ARBA" id="ARBA00022741"/>
    </source>
</evidence>
<dbReference type="GO" id="GO:0003856">
    <property type="term" value="F:3-dehydroquinate synthase activity"/>
    <property type="evidence" value="ECO:0007669"/>
    <property type="project" value="TreeGrafter"/>
</dbReference>
<evidence type="ECO:0000259" key="6">
    <source>
        <dbReference type="Pfam" id="PF01761"/>
    </source>
</evidence>
<dbReference type="InterPro" id="IPR030960">
    <property type="entry name" value="DHQS/DOIS_N"/>
</dbReference>
<dbReference type="AlphaFoldDB" id="J0WNF2"/>
<dbReference type="Proteomes" id="UP000006514">
    <property type="component" value="Unassembled WGS sequence"/>
</dbReference>
<keyword evidence="4" id="KW-0520">NAD</keyword>
<keyword evidence="3" id="KW-0547">Nucleotide-binding</keyword>
<proteinExistence type="predicted"/>
<accession>J0WNF2</accession>
<dbReference type="GO" id="GO:0000166">
    <property type="term" value="F:nucleotide binding"/>
    <property type="evidence" value="ECO:0007669"/>
    <property type="project" value="UniProtKB-KW"/>
</dbReference>
<keyword evidence="9" id="KW-1185">Reference proteome</keyword>
<keyword evidence="5" id="KW-0456">Lyase</keyword>
<evidence type="ECO:0000259" key="7">
    <source>
        <dbReference type="Pfam" id="PF24621"/>
    </source>
</evidence>
<dbReference type="Pfam" id="PF24621">
    <property type="entry name" value="DHQS_C"/>
    <property type="match status" value="1"/>
</dbReference>
<feature type="domain" description="3-dehydroquinate synthase N-terminal" evidence="6">
    <location>
        <begin position="2"/>
        <end position="110"/>
    </location>
</feature>
<evidence type="ECO:0000256" key="1">
    <source>
        <dbReference type="ARBA" id="ARBA00001911"/>
    </source>
</evidence>
<sequence length="363" mass="39806">MPGGETNKTMTTMLSLVDAFNEFGLIRKEPVLAMGGGLVTDVCGYACASYRRSTNFIRIPTTLIGLIDASVSIKVGINHGKLKNRLGAYHAPIVTFLDFTKLTTLPIGQVRNGFAELIKISAVGDITIWRLLEKYGEQLIETRFGRIPGASAEVRAAADEICYEGIKVMLELESPNLHEIGLDRVIAFGHTWSPTLELTPAIPLRHGHAINIDMAFSTTLAWLRGYISEGERDEVLCLMHRVGLSLDHELFDEALIDKGTSAILQTRDGKQRFVVPRPIGTTHFINDASLDELHATLRIHKQIVRDKFDGGVGVEAYVDFGDLGQDPSVFAARAHIVSATLINGSTVTSKRTLNGHNDDVLVY</sequence>
<dbReference type="InterPro" id="IPR050071">
    <property type="entry name" value="Dehydroquinate_synthase"/>
</dbReference>
<dbReference type="OrthoDB" id="197068at2759"/>
<reference evidence="9" key="1">
    <citation type="journal article" date="2012" name="Science">
        <title>The Paleozoic origin of enzymatic lignin decomposition reconstructed from 31 fungal genomes.</title>
        <authorList>
            <person name="Floudas D."/>
            <person name="Binder M."/>
            <person name="Riley R."/>
            <person name="Barry K."/>
            <person name="Blanchette R.A."/>
            <person name="Henrissat B."/>
            <person name="Martinez A.T."/>
            <person name="Otillar R."/>
            <person name="Spatafora J.W."/>
            <person name="Yadav J.S."/>
            <person name="Aerts A."/>
            <person name="Benoit I."/>
            <person name="Boyd A."/>
            <person name="Carlson A."/>
            <person name="Copeland A."/>
            <person name="Coutinho P.M."/>
            <person name="de Vries R.P."/>
            <person name="Ferreira P."/>
            <person name="Findley K."/>
            <person name="Foster B."/>
            <person name="Gaskell J."/>
            <person name="Glotzer D."/>
            <person name="Gorecki P."/>
            <person name="Heitman J."/>
            <person name="Hesse C."/>
            <person name="Hori C."/>
            <person name="Igarashi K."/>
            <person name="Jurgens J.A."/>
            <person name="Kallen N."/>
            <person name="Kersten P."/>
            <person name="Kohler A."/>
            <person name="Kuees U."/>
            <person name="Kumar T.K.A."/>
            <person name="Kuo A."/>
            <person name="LaButti K."/>
            <person name="Larrondo L.F."/>
            <person name="Lindquist E."/>
            <person name="Ling A."/>
            <person name="Lombard V."/>
            <person name="Lucas S."/>
            <person name="Lundell T."/>
            <person name="Martin R."/>
            <person name="McLaughlin D.J."/>
            <person name="Morgenstern I."/>
            <person name="Morin E."/>
            <person name="Murat C."/>
            <person name="Nagy L.G."/>
            <person name="Nolan M."/>
            <person name="Ohm R.A."/>
            <person name="Patyshakuliyeva A."/>
            <person name="Rokas A."/>
            <person name="Ruiz-Duenas F.J."/>
            <person name="Sabat G."/>
            <person name="Salamov A."/>
            <person name="Samejima M."/>
            <person name="Schmutz J."/>
            <person name="Slot J.C."/>
            <person name="St John F."/>
            <person name="Stenlid J."/>
            <person name="Sun H."/>
            <person name="Sun S."/>
            <person name="Syed K."/>
            <person name="Tsang A."/>
            <person name="Wiebenga A."/>
            <person name="Young D."/>
            <person name="Pisabarro A."/>
            <person name="Eastwood D.C."/>
            <person name="Martin F."/>
            <person name="Cullen D."/>
            <person name="Grigoriev I.V."/>
            <person name="Hibbett D.S."/>
        </authorList>
    </citation>
    <scope>NUCLEOTIDE SEQUENCE [LARGE SCALE GENOMIC DNA]</scope>
    <source>
        <strain evidence="9">TFB10046</strain>
    </source>
</reference>
<evidence type="ECO:0000313" key="9">
    <source>
        <dbReference type="Proteomes" id="UP000006514"/>
    </source>
</evidence>
<dbReference type="CDD" id="cd08199">
    <property type="entry name" value="EEVS"/>
    <property type="match status" value="1"/>
</dbReference>
<dbReference type="PANTHER" id="PTHR43622:SF3">
    <property type="entry name" value="2-EPI-5-EPI-VALIOLONE SYNTHASE"/>
    <property type="match status" value="1"/>
</dbReference>
<organism evidence="8 9">
    <name type="scientific">Auricularia subglabra (strain TFB-10046 / SS5)</name>
    <name type="common">White-rot fungus</name>
    <name type="synonym">Auricularia delicata (strain TFB10046)</name>
    <dbReference type="NCBI Taxonomy" id="717982"/>
    <lineage>
        <taxon>Eukaryota</taxon>
        <taxon>Fungi</taxon>
        <taxon>Dikarya</taxon>
        <taxon>Basidiomycota</taxon>
        <taxon>Agaricomycotina</taxon>
        <taxon>Agaricomycetes</taxon>
        <taxon>Auriculariales</taxon>
        <taxon>Auriculariaceae</taxon>
        <taxon>Auricularia</taxon>
    </lineage>
</organism>
<dbReference type="Pfam" id="PF01761">
    <property type="entry name" value="DHQ_synthase"/>
    <property type="match status" value="1"/>
</dbReference>
<dbReference type="Gene3D" id="1.20.1090.10">
    <property type="entry name" value="Dehydroquinate synthase-like - alpha domain"/>
    <property type="match status" value="1"/>
</dbReference>
<evidence type="ECO:0000256" key="2">
    <source>
        <dbReference type="ARBA" id="ARBA00022723"/>
    </source>
</evidence>
<protein>
    <submittedName>
        <fullName evidence="8">Dehydroquinate synthase-like protein</fullName>
    </submittedName>
</protein>
<dbReference type="Gene3D" id="3.40.50.1970">
    <property type="match status" value="1"/>
</dbReference>
<dbReference type="GO" id="GO:0017000">
    <property type="term" value="P:antibiotic biosynthetic process"/>
    <property type="evidence" value="ECO:0007669"/>
    <property type="project" value="InterPro"/>
</dbReference>
<name>J0WNF2_AURST</name>
<dbReference type="KEGG" id="adl:AURDEDRAFT_177030"/>
<dbReference type="EMBL" id="JH688051">
    <property type="protein sequence ID" value="EJD33910.1"/>
    <property type="molecule type" value="Genomic_DNA"/>
</dbReference>